<accession>A0A3B1AWU2</accession>
<organism evidence="1">
    <name type="scientific">hydrothermal vent metagenome</name>
    <dbReference type="NCBI Taxonomy" id="652676"/>
    <lineage>
        <taxon>unclassified sequences</taxon>
        <taxon>metagenomes</taxon>
        <taxon>ecological metagenomes</taxon>
    </lineage>
</organism>
<gene>
    <name evidence="1" type="ORF">MNBD_GAMMA25-479</name>
</gene>
<dbReference type="AlphaFoldDB" id="A0A3B1AWU2"/>
<protein>
    <submittedName>
        <fullName evidence="1">ABC transporter, substrate-binding protein (Cluster 12, methionine/phosphonates)</fullName>
    </submittedName>
</protein>
<name>A0A3B1AWU2_9ZZZZ</name>
<dbReference type="Gene3D" id="3.40.190.10">
    <property type="entry name" value="Periplasmic binding protein-like II"/>
    <property type="match status" value="2"/>
</dbReference>
<evidence type="ECO:0000313" key="1">
    <source>
        <dbReference type="EMBL" id="VAX08222.1"/>
    </source>
</evidence>
<dbReference type="EMBL" id="UOFY01000027">
    <property type="protein sequence ID" value="VAX08222.1"/>
    <property type="molecule type" value="Genomic_DNA"/>
</dbReference>
<proteinExistence type="predicted"/>
<sequence length="249" mass="28320">MSYTFTISPDFNPQNLPSWYIFNTWLQKSMNEAIHLEWYNDFNSQHKAIKADQIDLIYANPFDAAILIREKGFKTIASPVGVSDEAIIVVSSESGIRELEALNPGVRIASTDDPHVHLMCMMMLEPANLDKNNTQIKLRDTYVLVGKDLIQGDADIGFFLEATYDDLSEMMRQKLRPVASSKIQLIRHVLMSGPRLEQKHVQICQLISEMAADSKGQEILKGLGFSDWEMQDQESTEFMIDLMDTLVNE</sequence>
<dbReference type="SUPFAM" id="SSF53850">
    <property type="entry name" value="Periplasmic binding protein-like II"/>
    <property type="match status" value="1"/>
</dbReference>
<dbReference type="Pfam" id="PF12974">
    <property type="entry name" value="Phosphonate-bd"/>
    <property type="match status" value="1"/>
</dbReference>
<reference evidence="1" key="1">
    <citation type="submission" date="2018-06" db="EMBL/GenBank/DDBJ databases">
        <authorList>
            <person name="Zhirakovskaya E."/>
        </authorList>
    </citation>
    <scope>NUCLEOTIDE SEQUENCE</scope>
</reference>